<organism evidence="1 2">
    <name type="scientific">Microcystis aeruginosa NIES-44</name>
    <dbReference type="NCBI Taxonomy" id="449439"/>
    <lineage>
        <taxon>Bacteria</taxon>
        <taxon>Bacillati</taxon>
        <taxon>Cyanobacteriota</taxon>
        <taxon>Cyanophyceae</taxon>
        <taxon>Oscillatoriophycideae</taxon>
        <taxon>Chroococcales</taxon>
        <taxon>Microcystaceae</taxon>
        <taxon>Microcystis</taxon>
    </lineage>
</organism>
<comment type="caution">
    <text evidence="1">The sequence shown here is derived from an EMBL/GenBank/DDBJ whole genome shotgun (WGS) entry which is preliminary data.</text>
</comment>
<proteinExistence type="predicted"/>
<accession>A0A0A1VUB2</accession>
<dbReference type="EMBL" id="BBPA01000028">
    <property type="protein sequence ID" value="GAL92861.1"/>
    <property type="molecule type" value="Genomic_DNA"/>
</dbReference>
<dbReference type="Proteomes" id="UP000030321">
    <property type="component" value="Unassembled WGS sequence"/>
</dbReference>
<sequence>MNIEIAPSGKEIGKRENSELQQNFMYFCIESGKPANHPLYDRQWF</sequence>
<evidence type="ECO:0000313" key="1">
    <source>
        <dbReference type="EMBL" id="GAL92861.1"/>
    </source>
</evidence>
<gene>
    <name evidence="1" type="ORF">N44_01419</name>
</gene>
<protein>
    <submittedName>
        <fullName evidence="1">Uncharacterized protein</fullName>
    </submittedName>
</protein>
<name>A0A0A1VUB2_MICAE</name>
<evidence type="ECO:0000313" key="2">
    <source>
        <dbReference type="Proteomes" id="UP000030321"/>
    </source>
</evidence>
<reference evidence="2" key="1">
    <citation type="journal article" date="2015" name="Genome">
        <title>Whole Genome Sequence of the Non-Microcystin-Producing Microcystis aeruginosa Strain NIES-44.</title>
        <authorList>
            <person name="Okano K."/>
            <person name="Miyata N."/>
            <person name="Ozaki Y."/>
        </authorList>
    </citation>
    <scope>NUCLEOTIDE SEQUENCE [LARGE SCALE GENOMIC DNA]</scope>
    <source>
        <strain evidence="2">NIES-44</strain>
    </source>
</reference>
<dbReference type="AlphaFoldDB" id="A0A0A1VUB2"/>